<keyword evidence="1" id="KW-0812">Transmembrane</keyword>
<feature type="non-terminal residue" evidence="2">
    <location>
        <position position="387"/>
    </location>
</feature>
<organism evidence="2 3">
    <name type="scientific">Candidatus Falkowbacteria bacterium CG02_land_8_20_14_3_00_36_14</name>
    <dbReference type="NCBI Taxonomy" id="1974560"/>
    <lineage>
        <taxon>Bacteria</taxon>
        <taxon>Candidatus Falkowiibacteriota</taxon>
    </lineage>
</organism>
<evidence type="ECO:0000313" key="3">
    <source>
        <dbReference type="Proteomes" id="UP000228896"/>
    </source>
</evidence>
<keyword evidence="1" id="KW-0472">Membrane</keyword>
<reference evidence="3" key="1">
    <citation type="submission" date="2017-09" db="EMBL/GenBank/DDBJ databases">
        <title>Depth-based differentiation of microbial function through sediment-hosted aquifers and enrichment of novel symbionts in the deep terrestrial subsurface.</title>
        <authorList>
            <person name="Probst A.J."/>
            <person name="Ladd B."/>
            <person name="Jarett J.K."/>
            <person name="Geller-Mcgrath D.E."/>
            <person name="Sieber C.M.K."/>
            <person name="Emerson J.B."/>
            <person name="Anantharaman K."/>
            <person name="Thomas B.C."/>
            <person name="Malmstrom R."/>
            <person name="Stieglmeier M."/>
            <person name="Klingl A."/>
            <person name="Woyke T."/>
            <person name="Ryan C.M."/>
            <person name="Banfield J.F."/>
        </authorList>
    </citation>
    <scope>NUCLEOTIDE SEQUENCE [LARGE SCALE GENOMIC DNA]</scope>
</reference>
<dbReference type="Proteomes" id="UP000228896">
    <property type="component" value="Unassembled WGS sequence"/>
</dbReference>
<comment type="caution">
    <text evidence="2">The sequence shown here is derived from an EMBL/GenBank/DDBJ whole genome shotgun (WGS) entry which is preliminary data.</text>
</comment>
<proteinExistence type="predicted"/>
<name>A0A2M7DQE0_9BACT</name>
<evidence type="ECO:0000256" key="1">
    <source>
        <dbReference type="SAM" id="Phobius"/>
    </source>
</evidence>
<feature type="transmembrane region" description="Helical" evidence="1">
    <location>
        <begin position="50"/>
        <end position="68"/>
    </location>
</feature>
<protein>
    <submittedName>
        <fullName evidence="2">Uncharacterized protein</fullName>
    </submittedName>
</protein>
<keyword evidence="1" id="KW-1133">Transmembrane helix</keyword>
<gene>
    <name evidence="2" type="ORF">COS18_01185</name>
</gene>
<dbReference type="AlphaFoldDB" id="A0A2M7DQE0"/>
<accession>A0A2M7DQE0</accession>
<dbReference type="EMBL" id="PETS01000022">
    <property type="protein sequence ID" value="PIV51970.1"/>
    <property type="molecule type" value="Genomic_DNA"/>
</dbReference>
<sequence>MPLFPKIVNNNYKKLIFRKLFTKLKIQKLKIIQYMPQKHKDKTKKNIRKVIIGLLFVCVLFANFIIGVKEIKAVGEAVITEAPGTEAAIGKLNVGEEKNWIKKFIEDLKKGKWIHAGASAFNSAIRNSLNKIAYDTATYLGSSGKGQKPKFITEGWGEYLKNIGDRAAGDFIEELGRSNNFNLCYPDVSLKVQIGLGLVAQYRPKAPACTFSKMLKNWDTAVKDPNFLNNFQDMFNPWSNDLGIYLSTQTGLLENKNLLEELAKYTRIETKGWNEFDGINNKRQTVPGEAEKRLDQVYALQQGSYAVWAGDAFVSALGVFVNQLAITAFNNLMSSIGKNTDTTTHPYDWSSLSLYNAGPSRGGVTASKEKFRTLLEPNFKMRGDYSV</sequence>
<evidence type="ECO:0000313" key="2">
    <source>
        <dbReference type="EMBL" id="PIV51970.1"/>
    </source>
</evidence>